<keyword evidence="3" id="KW-1185">Reference proteome</keyword>
<evidence type="ECO:0000313" key="3">
    <source>
        <dbReference type="Proteomes" id="UP000249873"/>
    </source>
</evidence>
<dbReference type="Gene3D" id="2.40.160.130">
    <property type="entry name" value="Capsule assembly protein Wzi"/>
    <property type="match status" value="1"/>
</dbReference>
<evidence type="ECO:0000313" key="2">
    <source>
        <dbReference type="EMBL" id="AWV97507.1"/>
    </source>
</evidence>
<organism evidence="2 3">
    <name type="scientific">Arcticibacterium luteifluviistationis</name>
    <dbReference type="NCBI Taxonomy" id="1784714"/>
    <lineage>
        <taxon>Bacteria</taxon>
        <taxon>Pseudomonadati</taxon>
        <taxon>Bacteroidota</taxon>
        <taxon>Cytophagia</taxon>
        <taxon>Cytophagales</taxon>
        <taxon>Leadbetterellaceae</taxon>
        <taxon>Arcticibacterium</taxon>
    </lineage>
</organism>
<dbReference type="Proteomes" id="UP000249873">
    <property type="component" value="Chromosome"/>
</dbReference>
<sequence>MRPTAKLLVYLMLACAFSAHAQVDSAKFVNKFNYGFELGGYFSVNDKIPFWQKSNKFGSVPQNGNSLYFRQVLMSKKDTTKRFFSADYCIDLVTIVGEKPLIILPEAFVGLNFGDLRLSGGRMKSIHGLVDTTLSSGSVTWSGNSLPLPEVRLSIPEYKRLFADWLSFKGHYSHGWFGEQTFVKGSFLHQKSLYARIGSPLSKIHFYGGVLHSVQWGGTPKYDAEGFGKLTDGKFPADWYTYGQVVIPYEAVVDTTLGYGGFETENRFGNHVSQIDLGMDFSVKNGKIMLYKNNIIETGRTLGSFSNLDDGLYGFSFHNYKEKAVFKKVVFEYLFSMNQGSYNALIARLLNKPLKDYGNNGFYFNHQQYLDGWSYETETIGSPFFVPDDELKLESSKGNFTFSNSNRLKVFYLATQMQLNSIGIVAKGSYSQNFGSIWFPVEPLNQLNTSFEFKVPLKAKNSFIKVDIGIDHGELIKDNYGINFAYQRFW</sequence>
<dbReference type="RefSeq" id="WP_111370609.1">
    <property type="nucleotide sequence ID" value="NZ_CP029480.1"/>
</dbReference>
<evidence type="ECO:0000256" key="1">
    <source>
        <dbReference type="SAM" id="SignalP"/>
    </source>
</evidence>
<accession>A0A2Z4G8I6</accession>
<dbReference type="KEGG" id="als:DJ013_04725"/>
<dbReference type="OrthoDB" id="596512at2"/>
<feature type="chain" id="PRO_5016361853" description="Capsule assembly Wzi family protein" evidence="1">
    <location>
        <begin position="22"/>
        <end position="490"/>
    </location>
</feature>
<name>A0A2Z4G8I6_9BACT</name>
<dbReference type="AlphaFoldDB" id="A0A2Z4G8I6"/>
<feature type="signal peptide" evidence="1">
    <location>
        <begin position="1"/>
        <end position="21"/>
    </location>
</feature>
<dbReference type="EMBL" id="CP029480">
    <property type="protein sequence ID" value="AWV97507.1"/>
    <property type="molecule type" value="Genomic_DNA"/>
</dbReference>
<gene>
    <name evidence="2" type="ORF">DJ013_04725</name>
</gene>
<reference evidence="2 3" key="1">
    <citation type="submission" date="2018-05" db="EMBL/GenBank/DDBJ databases">
        <title>Complete genome sequence of Arcticibacterium luteifluviistationis SM1504T, a cytophagaceae bacterium isolated from Arctic surface seawater.</title>
        <authorList>
            <person name="Li Y."/>
            <person name="Qin Q.-L."/>
        </authorList>
    </citation>
    <scope>NUCLEOTIDE SEQUENCE [LARGE SCALE GENOMIC DNA]</scope>
    <source>
        <strain evidence="2 3">SM1504</strain>
    </source>
</reference>
<evidence type="ECO:0008006" key="4">
    <source>
        <dbReference type="Google" id="ProtNLM"/>
    </source>
</evidence>
<keyword evidence="1" id="KW-0732">Signal</keyword>
<dbReference type="InterPro" id="IPR038636">
    <property type="entry name" value="Wzi_sf"/>
</dbReference>
<protein>
    <recommendedName>
        <fullName evidence="4">Capsule assembly Wzi family protein</fullName>
    </recommendedName>
</protein>
<proteinExistence type="predicted"/>